<protein>
    <submittedName>
        <fullName evidence="2">Uncharacterized protein</fullName>
    </submittedName>
</protein>
<feature type="region of interest" description="Disordered" evidence="1">
    <location>
        <begin position="195"/>
        <end position="214"/>
    </location>
</feature>
<reference evidence="2 3" key="1">
    <citation type="journal article" date="2008" name="Int. J. Syst. Evol. Microbiol.">
        <title>Nocardioides daphniae sp. nov., isolated from Daphnia cucullata (Crustacea: Cladocera).</title>
        <authorList>
            <person name="Toth E.M."/>
            <person name="Keki Z."/>
            <person name="Homonnay Z.G."/>
            <person name="Borsodi A.K."/>
            <person name="Marialigeti K."/>
            <person name="Schumann P."/>
        </authorList>
    </citation>
    <scope>NUCLEOTIDE SEQUENCE [LARGE SCALE GENOMIC DNA]</scope>
    <source>
        <strain evidence="2 3">JCM 16608</strain>
    </source>
</reference>
<evidence type="ECO:0000256" key="1">
    <source>
        <dbReference type="SAM" id="MobiDB-lite"/>
    </source>
</evidence>
<name>A0A4P7UCP6_9ACTN</name>
<dbReference type="EMBL" id="CP038462">
    <property type="protein sequence ID" value="QCC77088.1"/>
    <property type="molecule type" value="Genomic_DNA"/>
</dbReference>
<sequence length="416" mass="44786">MTTSRRAALRRPTARQAGAGTLVVLALALGQWIDARLPETASASRPYEVPVAVGGTAELRTGDLEVLGVAGAPSVVVDGTTRVSPGLFTFVELAWTPRGRSSSLTYAELRDGEGRVLPIAGGRNVLSCPGGVTGLPGRCTVVVEAAPDTLGRVDRRRTGPARQQLGLPGRHRPRHRHLDDRRVGRAHRAGAPPLRRTVRGRGRSPGMSRRREGQPSWWVRNRTALLVLPVAVVLALAASSSRLHDYWWRLDFRDAAVAADGTARLVDRLDDGFVDIPIEASYRLVGVTRASAEDLGGDVLPSRLTAWRVTLEVEADPDVPLKGCHVALVDVDGSVYSAEDAQGVGRDNWHFPVCVPADAPGPEVVPFSTEAPQRPAGTPPRPRTYEVTTLVVTPADATPATVRVWYFLPKYAELEV</sequence>
<feature type="region of interest" description="Disordered" evidence="1">
    <location>
        <begin position="156"/>
        <end position="175"/>
    </location>
</feature>
<dbReference type="OrthoDB" id="3830242at2"/>
<evidence type="ECO:0000313" key="2">
    <source>
        <dbReference type="EMBL" id="QCC77088.1"/>
    </source>
</evidence>
<dbReference type="AlphaFoldDB" id="A0A4P7UCP6"/>
<gene>
    <name evidence="2" type="ORF">E2C04_07455</name>
</gene>
<evidence type="ECO:0000313" key="3">
    <source>
        <dbReference type="Proteomes" id="UP000297025"/>
    </source>
</evidence>
<dbReference type="Proteomes" id="UP000297025">
    <property type="component" value="Chromosome"/>
</dbReference>
<proteinExistence type="predicted"/>
<dbReference type="RefSeq" id="WP_135832134.1">
    <property type="nucleotide sequence ID" value="NZ_CP038462.1"/>
</dbReference>
<accession>A0A4P7UCP6</accession>
<organism evidence="2 3">
    <name type="scientific">Nocardioides daphniae</name>
    <dbReference type="NCBI Taxonomy" id="402297"/>
    <lineage>
        <taxon>Bacteria</taxon>
        <taxon>Bacillati</taxon>
        <taxon>Actinomycetota</taxon>
        <taxon>Actinomycetes</taxon>
        <taxon>Propionibacteriales</taxon>
        <taxon>Nocardioidaceae</taxon>
        <taxon>Nocardioides</taxon>
    </lineage>
</organism>
<dbReference type="KEGG" id="ndp:E2C04_07455"/>